<comment type="caution">
    <text evidence="10">The sequence shown here is derived from an EMBL/GenBank/DDBJ whole genome shotgun (WGS) entry which is preliminary data.</text>
</comment>
<dbReference type="Gene3D" id="1.10.569.10">
    <property type="entry name" value="Aldehyde Ferredoxin Oxidoreductase Protein, subunit A, domain 2"/>
    <property type="match status" value="1"/>
</dbReference>
<comment type="similarity">
    <text evidence="2">Belongs to the AOR/FOR family.</text>
</comment>
<gene>
    <name evidence="10" type="ORF">H8692_00690</name>
</gene>
<dbReference type="SMART" id="SM00790">
    <property type="entry name" value="AFOR_N"/>
    <property type="match status" value="1"/>
</dbReference>
<dbReference type="GO" id="GO:0009055">
    <property type="term" value="F:electron transfer activity"/>
    <property type="evidence" value="ECO:0007669"/>
    <property type="project" value="InterPro"/>
</dbReference>
<dbReference type="InterPro" id="IPR036503">
    <property type="entry name" value="Ald_Fedxn_OxRdtase_N_sf"/>
</dbReference>
<keyword evidence="3" id="KW-0004">4Fe-4S</keyword>
<evidence type="ECO:0000256" key="8">
    <source>
        <dbReference type="ARBA" id="ARBA00049934"/>
    </source>
</evidence>
<dbReference type="EMBL" id="JACRTA010000001">
    <property type="protein sequence ID" value="MBC8567280.1"/>
    <property type="molecule type" value="Genomic_DNA"/>
</dbReference>
<evidence type="ECO:0000256" key="6">
    <source>
        <dbReference type="ARBA" id="ARBA00023004"/>
    </source>
</evidence>
<dbReference type="InterPro" id="IPR013983">
    <property type="entry name" value="Ald_Fedxn_OxRdtase_N"/>
</dbReference>
<dbReference type="GO" id="GO:0016625">
    <property type="term" value="F:oxidoreductase activity, acting on the aldehyde or oxo group of donors, iron-sulfur protein as acceptor"/>
    <property type="evidence" value="ECO:0007669"/>
    <property type="project" value="InterPro"/>
</dbReference>
<accession>A0A926E6M7</accession>
<keyword evidence="5" id="KW-0560">Oxidoreductase</keyword>
<dbReference type="AlphaFoldDB" id="A0A926E6M7"/>
<dbReference type="SUPFAM" id="SSF48310">
    <property type="entry name" value="Aldehyde ferredoxin oxidoreductase, C-terminal domains"/>
    <property type="match status" value="1"/>
</dbReference>
<keyword evidence="7" id="KW-0411">Iron-sulfur</keyword>
<evidence type="ECO:0000313" key="10">
    <source>
        <dbReference type="EMBL" id="MBC8567280.1"/>
    </source>
</evidence>
<dbReference type="InterPro" id="IPR013985">
    <property type="entry name" value="Ald_Fedxn_OxRdtase_dom3"/>
</dbReference>
<proteinExistence type="inferred from homology"/>
<keyword evidence="11" id="KW-1185">Reference proteome</keyword>
<evidence type="ECO:0000259" key="9">
    <source>
        <dbReference type="SMART" id="SM00790"/>
    </source>
</evidence>
<protein>
    <submittedName>
        <fullName evidence="10">Aldehyde ferredoxin oxidoreductase family protein</fullName>
    </submittedName>
</protein>
<evidence type="ECO:0000256" key="4">
    <source>
        <dbReference type="ARBA" id="ARBA00022723"/>
    </source>
</evidence>
<evidence type="ECO:0000256" key="1">
    <source>
        <dbReference type="ARBA" id="ARBA00001966"/>
    </source>
</evidence>
<organism evidence="10 11">
    <name type="scientific">Lentihominibacter hominis</name>
    <dbReference type="NCBI Taxonomy" id="2763645"/>
    <lineage>
        <taxon>Bacteria</taxon>
        <taxon>Bacillati</taxon>
        <taxon>Bacillota</taxon>
        <taxon>Clostridia</taxon>
        <taxon>Peptostreptococcales</taxon>
        <taxon>Anaerovoracaceae</taxon>
        <taxon>Lentihominibacter</taxon>
    </lineage>
</organism>
<dbReference type="InterPro" id="IPR013984">
    <property type="entry name" value="Ald_Fedxn_OxRdtase_dom2"/>
</dbReference>
<dbReference type="InterPro" id="IPR001203">
    <property type="entry name" value="OxRdtase_Ald_Fedxn_C"/>
</dbReference>
<evidence type="ECO:0000256" key="7">
    <source>
        <dbReference type="ARBA" id="ARBA00023014"/>
    </source>
</evidence>
<dbReference type="PANTHER" id="PTHR30038:SF0">
    <property type="entry name" value="TUNGSTEN-CONTAINING ALDEHYDE FERREDOXIN OXIDOREDUCTASE"/>
    <property type="match status" value="1"/>
</dbReference>
<dbReference type="Pfam" id="PF02730">
    <property type="entry name" value="AFOR_N"/>
    <property type="match status" value="1"/>
</dbReference>
<dbReference type="InterPro" id="IPR036021">
    <property type="entry name" value="Tungsten_al_ferr_oxy-like_C"/>
</dbReference>
<feature type="domain" description="Aldehyde ferredoxin oxidoreductase N-terminal" evidence="9">
    <location>
        <begin position="3"/>
        <end position="205"/>
    </location>
</feature>
<evidence type="ECO:0000256" key="5">
    <source>
        <dbReference type="ARBA" id="ARBA00023002"/>
    </source>
</evidence>
<comment type="cofactor">
    <cofactor evidence="8">
        <name>tungstopterin</name>
        <dbReference type="ChEBI" id="CHEBI:30402"/>
    </cofactor>
</comment>
<evidence type="ECO:0000256" key="3">
    <source>
        <dbReference type="ARBA" id="ARBA00022485"/>
    </source>
</evidence>
<dbReference type="GO" id="GO:0051539">
    <property type="term" value="F:4 iron, 4 sulfur cluster binding"/>
    <property type="evidence" value="ECO:0007669"/>
    <property type="project" value="UniProtKB-KW"/>
</dbReference>
<evidence type="ECO:0000313" key="11">
    <source>
        <dbReference type="Proteomes" id="UP000610862"/>
    </source>
</evidence>
<reference evidence="10" key="1">
    <citation type="submission" date="2020-08" db="EMBL/GenBank/DDBJ databases">
        <title>Genome public.</title>
        <authorList>
            <person name="Liu C."/>
            <person name="Sun Q."/>
        </authorList>
    </citation>
    <scope>NUCLEOTIDE SEQUENCE</scope>
    <source>
        <strain evidence="10">NSJ-24</strain>
    </source>
</reference>
<keyword evidence="4" id="KW-0479">Metal-binding</keyword>
<dbReference type="Pfam" id="PF01314">
    <property type="entry name" value="AFOR_C"/>
    <property type="match status" value="1"/>
</dbReference>
<dbReference type="PANTHER" id="PTHR30038">
    <property type="entry name" value="ALDEHYDE FERREDOXIN OXIDOREDUCTASE"/>
    <property type="match status" value="1"/>
</dbReference>
<name>A0A926E6M7_9FIRM</name>
<dbReference type="SUPFAM" id="SSF56228">
    <property type="entry name" value="Aldehyde ferredoxin oxidoreductase, N-terminal domain"/>
    <property type="match status" value="1"/>
</dbReference>
<dbReference type="Gene3D" id="3.60.9.10">
    <property type="entry name" value="Aldehyde ferredoxin oxidoreductase, N-terminal domain"/>
    <property type="match status" value="1"/>
</dbReference>
<dbReference type="GO" id="GO:0046872">
    <property type="term" value="F:metal ion binding"/>
    <property type="evidence" value="ECO:0007669"/>
    <property type="project" value="UniProtKB-KW"/>
</dbReference>
<dbReference type="Gene3D" id="1.10.599.10">
    <property type="entry name" value="Aldehyde Ferredoxin Oxidoreductase Protein, subunit A, domain 3"/>
    <property type="match status" value="1"/>
</dbReference>
<dbReference type="InterPro" id="IPR051919">
    <property type="entry name" value="W-dependent_AOR"/>
</dbReference>
<evidence type="ECO:0000256" key="2">
    <source>
        <dbReference type="ARBA" id="ARBA00011032"/>
    </source>
</evidence>
<dbReference type="Proteomes" id="UP000610862">
    <property type="component" value="Unassembled WGS sequence"/>
</dbReference>
<keyword evidence="6" id="KW-0408">Iron</keyword>
<comment type="cofactor">
    <cofactor evidence="1">
        <name>[4Fe-4S] cluster</name>
        <dbReference type="ChEBI" id="CHEBI:49883"/>
    </cofactor>
</comment>
<sequence length="587" mass="64161">MGYQNNVLRINLKEKKASTEPLRMDFARKYIGSKGLAIRYMYEELDPGIDALGEDNKLFLTTGPLTGTPVPCSGKLSVAAKSPATGTMNDCSIGGHAGIKIKFAGYDMIIFEGISEEPCYVVIEDDKVKFLDAADLWGRGSHEAEAVLAEQYGTDYSIMSIGPAGEKLSNMACINSDYYRQAGRGGIGAVMGSKKMKAILIKGTKGVKVADIEKTTDRILEILHDDVLQEDNTFVYDAGTTAFLEACGDGGIVPYKNFSGANDPEWEKYNGDVLMQYREGKRGCGSCGLGCGNFLKIGNAVCEGPEYETIAVAGPNAGITDPEHIVKFNEVCDNMGLDTISAGDTIVWAMEMTEKGLHDFGIRFGEADKMIEMVELMARQEGVGADLCKGVKYCSEKYGGTDFAMQVKGLEFPQYEPRGSWGMSLAYAVSDRGACHMRAYAPNVEVFAAAVPPYTSEGKGQMVYELGEFNAVKFSLCICDFWGTITYDIMAEMLTMITGEKWTAEEMGEVGRRVLNIGRAFNQREGFNRANDTIPKRLVREALGGEGPAAGQKIPQEAFEDMLDQYYEVMGWNKDGTMPEELIRSIL</sequence>